<protein>
    <recommendedName>
        <fullName evidence="5">Virus tail fibre assembly protein, lambda gpK</fullName>
    </recommendedName>
</protein>
<organism evidence="2 4">
    <name type="scientific">Azotobacter beijerinckii</name>
    <dbReference type="NCBI Taxonomy" id="170623"/>
    <lineage>
        <taxon>Bacteria</taxon>
        <taxon>Pseudomonadati</taxon>
        <taxon>Pseudomonadota</taxon>
        <taxon>Gammaproteobacteria</taxon>
        <taxon>Pseudomonadales</taxon>
        <taxon>Pseudomonadaceae</taxon>
        <taxon>Azotobacter</taxon>
    </lineage>
</organism>
<proteinExistence type="predicted"/>
<dbReference type="EMBL" id="FNYQ01000061">
    <property type="protein sequence ID" value="SEJ21841.1"/>
    <property type="molecule type" value="Genomic_DNA"/>
</dbReference>
<evidence type="ECO:0000313" key="4">
    <source>
        <dbReference type="Proteomes" id="UP000199250"/>
    </source>
</evidence>
<accession>A0A1H6WY42</accession>
<evidence type="ECO:0008006" key="5">
    <source>
        <dbReference type="Google" id="ProtNLM"/>
    </source>
</evidence>
<dbReference type="EMBL" id="FNYO01000030">
    <property type="protein sequence ID" value="SEI99215.1"/>
    <property type="molecule type" value="Genomic_DNA"/>
</dbReference>
<evidence type="ECO:0000313" key="1">
    <source>
        <dbReference type="EMBL" id="SEI99215.1"/>
    </source>
</evidence>
<dbReference type="Proteomes" id="UP000199250">
    <property type="component" value="Unassembled WGS sequence"/>
</dbReference>
<sequence length="123" mass="13646">MNVRNPKYNWRGGIDCEIEHPSLGWIPYTIDQDAEEGTEPHAICSAILAGEAGEITAYAAPVLSLSERTAVIHNKRLAAYRKESDQLKISAEYDALIAGSAPDYSAWQAKVEEIKERYPLPTE</sequence>
<evidence type="ECO:0000313" key="2">
    <source>
        <dbReference type="EMBL" id="SEJ21841.1"/>
    </source>
</evidence>
<reference evidence="3 4" key="1">
    <citation type="submission" date="2016-10" db="EMBL/GenBank/DDBJ databases">
        <authorList>
            <person name="de Groot N.N."/>
        </authorList>
    </citation>
    <scope>NUCLEOTIDE SEQUENCE [LARGE SCALE GENOMIC DNA]</scope>
    <source>
        <strain evidence="1 3">DSM 1041</strain>
        <strain evidence="2 4">DSM 373</strain>
    </source>
</reference>
<dbReference type="AlphaFoldDB" id="A0A1H6WY42"/>
<name>A0A1H6WY42_9GAMM</name>
<dbReference type="Proteomes" id="UP000199005">
    <property type="component" value="Unassembled WGS sequence"/>
</dbReference>
<gene>
    <name evidence="2" type="ORF">SAMN04244572_03161</name>
    <name evidence="1" type="ORF">SAMN04244579_02731</name>
</gene>
<evidence type="ECO:0000313" key="3">
    <source>
        <dbReference type="Proteomes" id="UP000199005"/>
    </source>
</evidence>
<dbReference type="STRING" id="170623.SAMN04244579_02731"/>